<comment type="caution">
    <text evidence="1">The sequence shown here is derived from an EMBL/GenBank/DDBJ whole genome shotgun (WGS) entry which is preliminary data.</text>
</comment>
<dbReference type="Proteomes" id="UP000836404">
    <property type="component" value="Unassembled WGS sequence"/>
</dbReference>
<keyword evidence="2" id="KW-1185">Reference proteome</keyword>
<gene>
    <name evidence="1" type="ORF">JKILLFL_G2403</name>
</gene>
<evidence type="ECO:0000313" key="1">
    <source>
        <dbReference type="EMBL" id="CAD6956596.1"/>
    </source>
</evidence>
<dbReference type="EMBL" id="CAJHJF010006444">
    <property type="protein sequence ID" value="CAD6956596.1"/>
    <property type="molecule type" value="Genomic_DNA"/>
</dbReference>
<accession>A0A9N8QKV5</accession>
<reference evidence="1 2" key="1">
    <citation type="submission" date="2020-10" db="EMBL/GenBank/DDBJ databases">
        <authorList>
            <person name="Sedaghatjoo S."/>
        </authorList>
    </citation>
    <scope>NUCLEOTIDE SEQUENCE [LARGE SCALE GENOMIC DNA]</scope>
    <source>
        <strain evidence="1 2">LLFL</strain>
    </source>
</reference>
<proteinExistence type="predicted"/>
<name>A0A9N8QKV5_9BASI</name>
<organism evidence="1 2">
    <name type="scientific">Tilletia laevis</name>
    <dbReference type="NCBI Taxonomy" id="157183"/>
    <lineage>
        <taxon>Eukaryota</taxon>
        <taxon>Fungi</taxon>
        <taxon>Dikarya</taxon>
        <taxon>Basidiomycota</taxon>
        <taxon>Ustilaginomycotina</taxon>
        <taxon>Exobasidiomycetes</taxon>
        <taxon>Tilletiales</taxon>
        <taxon>Tilletiaceae</taxon>
        <taxon>Tilletia</taxon>
    </lineage>
</organism>
<sequence length="121" mass="13045">MSSSSLSHSFPFTFLKSGCKPSNTIFAFVVPSILLILTKSPFSHRRFLQHPVPLGFGGTASLCQELVAAVQKRTGVVATDGHSLLKLLLPTSCLLAQSDHTKIVECRSPLSSILRSGLRHS</sequence>
<dbReference type="AlphaFoldDB" id="A0A9N8QKV5"/>
<protein>
    <submittedName>
        <fullName evidence="1">Uncharacterized protein</fullName>
    </submittedName>
</protein>
<evidence type="ECO:0000313" key="2">
    <source>
        <dbReference type="Proteomes" id="UP000836404"/>
    </source>
</evidence>